<dbReference type="Proteomes" id="UP000813420">
    <property type="component" value="Unassembled WGS sequence"/>
</dbReference>
<evidence type="ECO:0000313" key="13">
    <source>
        <dbReference type="Proteomes" id="UP000813420"/>
    </source>
</evidence>
<dbReference type="SUPFAM" id="SSF102114">
    <property type="entry name" value="Radical SAM enzymes"/>
    <property type="match status" value="1"/>
</dbReference>
<dbReference type="PROSITE" id="PS01087">
    <property type="entry name" value="RADICAL_ACTIVATING"/>
    <property type="match status" value="1"/>
</dbReference>
<evidence type="ECO:0000256" key="6">
    <source>
        <dbReference type="ARBA" id="ARBA00023002"/>
    </source>
</evidence>
<dbReference type="Gene3D" id="3.30.70.20">
    <property type="match status" value="1"/>
</dbReference>
<dbReference type="InterPro" id="IPR001989">
    <property type="entry name" value="Radical_activat_CS"/>
</dbReference>
<dbReference type="PANTHER" id="PTHR30352">
    <property type="entry name" value="PYRUVATE FORMATE-LYASE-ACTIVATING ENZYME"/>
    <property type="match status" value="1"/>
</dbReference>
<dbReference type="RefSeq" id="WP_070087660.1">
    <property type="nucleotide sequence ID" value="NZ_CAWVCY010000162.1"/>
</dbReference>
<evidence type="ECO:0000256" key="3">
    <source>
        <dbReference type="ARBA" id="ARBA00022485"/>
    </source>
</evidence>
<keyword evidence="4" id="KW-0949">S-adenosyl-L-methionine</keyword>
<dbReference type="SUPFAM" id="SSF54862">
    <property type="entry name" value="4Fe-4S ferredoxins"/>
    <property type="match status" value="1"/>
</dbReference>
<dbReference type="NCBIfam" id="TIGR02494">
    <property type="entry name" value="PFLE_PFLC"/>
    <property type="match status" value="1"/>
</dbReference>
<dbReference type="SFLD" id="SFLDG01066">
    <property type="entry name" value="organic_radical-activating_enz"/>
    <property type="match status" value="1"/>
</dbReference>
<dbReference type="GO" id="GO:0051539">
    <property type="term" value="F:4 iron, 4 sulfur cluster binding"/>
    <property type="evidence" value="ECO:0007669"/>
    <property type="project" value="UniProtKB-KW"/>
</dbReference>
<evidence type="ECO:0000259" key="10">
    <source>
        <dbReference type="PROSITE" id="PS51379"/>
    </source>
</evidence>
<comment type="caution">
    <text evidence="12">The sequence shown here is derived from an EMBL/GenBank/DDBJ whole genome shotgun (WGS) entry which is preliminary data.</text>
</comment>
<dbReference type="PROSITE" id="PS51918">
    <property type="entry name" value="RADICAL_SAM"/>
    <property type="match status" value="1"/>
</dbReference>
<dbReference type="InterPro" id="IPR017900">
    <property type="entry name" value="4Fe4S_Fe_S_CS"/>
</dbReference>
<evidence type="ECO:0000256" key="7">
    <source>
        <dbReference type="ARBA" id="ARBA00023004"/>
    </source>
</evidence>
<organism evidence="12 13">
    <name type="scientific">Merdimonas faecis</name>
    <dbReference type="NCBI Taxonomy" id="1653435"/>
    <lineage>
        <taxon>Bacteria</taxon>
        <taxon>Bacillati</taxon>
        <taxon>Bacillota</taxon>
        <taxon>Clostridia</taxon>
        <taxon>Lachnospirales</taxon>
        <taxon>Lachnospiraceae</taxon>
        <taxon>Merdimonas</taxon>
    </lineage>
</organism>
<reference evidence="12" key="1">
    <citation type="journal article" date="2021" name="PeerJ">
        <title>Extensive microbial diversity within the chicken gut microbiome revealed by metagenomics and culture.</title>
        <authorList>
            <person name="Gilroy R."/>
            <person name="Ravi A."/>
            <person name="Getino M."/>
            <person name="Pursley I."/>
            <person name="Horton D.L."/>
            <person name="Alikhan N.F."/>
            <person name="Baker D."/>
            <person name="Gharbi K."/>
            <person name="Hall N."/>
            <person name="Watson M."/>
            <person name="Adriaenssens E.M."/>
            <person name="Foster-Nyarko E."/>
            <person name="Jarju S."/>
            <person name="Secka A."/>
            <person name="Antonio M."/>
            <person name="Oren A."/>
            <person name="Chaudhuri R.R."/>
            <person name="La Ragione R."/>
            <person name="Hildebrand F."/>
            <person name="Pallen M.J."/>
        </authorList>
    </citation>
    <scope>NUCLEOTIDE SEQUENCE</scope>
    <source>
        <strain evidence="12">USAMLcec4-12693</strain>
    </source>
</reference>
<dbReference type="InterPro" id="IPR012839">
    <property type="entry name" value="Organic_radical_activase"/>
</dbReference>
<dbReference type="InterPro" id="IPR040074">
    <property type="entry name" value="BssD/PflA/YjjW"/>
</dbReference>
<name>A0A9D2VX19_9FIRM</name>
<comment type="catalytic activity">
    <reaction evidence="9">
        <text>glycyl-[protein] + reduced [flavodoxin] + S-adenosyl-L-methionine = glycin-2-yl radical-[protein] + semiquinone [flavodoxin] + 5'-deoxyadenosine + L-methionine + H(+)</text>
        <dbReference type="Rhea" id="RHEA:61976"/>
        <dbReference type="Rhea" id="RHEA-COMP:10622"/>
        <dbReference type="Rhea" id="RHEA-COMP:14480"/>
        <dbReference type="Rhea" id="RHEA-COMP:15993"/>
        <dbReference type="Rhea" id="RHEA-COMP:15994"/>
        <dbReference type="ChEBI" id="CHEBI:15378"/>
        <dbReference type="ChEBI" id="CHEBI:17319"/>
        <dbReference type="ChEBI" id="CHEBI:29947"/>
        <dbReference type="ChEBI" id="CHEBI:32722"/>
        <dbReference type="ChEBI" id="CHEBI:57618"/>
        <dbReference type="ChEBI" id="CHEBI:57844"/>
        <dbReference type="ChEBI" id="CHEBI:59789"/>
        <dbReference type="ChEBI" id="CHEBI:140311"/>
    </reaction>
</comment>
<keyword evidence="3" id="KW-0004">4Fe-4S</keyword>
<dbReference type="InterPro" id="IPR007197">
    <property type="entry name" value="rSAM"/>
</dbReference>
<dbReference type="SFLD" id="SFLDG01118">
    <property type="entry name" value="activating_enzymes__group_2"/>
    <property type="match status" value="1"/>
</dbReference>
<evidence type="ECO:0000256" key="8">
    <source>
        <dbReference type="ARBA" id="ARBA00023014"/>
    </source>
</evidence>
<protein>
    <submittedName>
        <fullName evidence="12">Glycyl-radical enzyme activating protein</fullName>
    </submittedName>
</protein>
<comment type="similarity">
    <text evidence="2">Belongs to the organic radical-activating enzymes family.</text>
</comment>
<keyword evidence="6" id="KW-0560">Oxidoreductase</keyword>
<sequence>MKNITNIQKFSIHDGDGIRTTVFFKGCPLKCEWCHNPETQRFEKEMQVDREKCTGCGTCASVCPNGAVRMTEDHRPSWDPKACTFCGKCENFCPAGVREIVGREYTVKELTKELMKDQMFYEESGGGVTFSGGEVMSMDMDFILAMAKELKRQDVTLTIDTCGYVPYERFEKILPYVNTFLYDVKVMDPELHKKYMGTDNKLILENLIRLSQDGARIYIRIPTIKEVNGNEENMKETIAFLKQHDIHPAGVNLLPYHDTGSGKYAKLDMEYKGTDLHAPDKEEMEALAALFVNAGFTNTKIGG</sequence>
<evidence type="ECO:0000256" key="2">
    <source>
        <dbReference type="ARBA" id="ARBA00009777"/>
    </source>
</evidence>
<dbReference type="Pfam" id="PF04055">
    <property type="entry name" value="Radical_SAM"/>
    <property type="match status" value="1"/>
</dbReference>
<gene>
    <name evidence="12" type="ORF">K8V39_03295</name>
</gene>
<dbReference type="Gene3D" id="3.20.20.70">
    <property type="entry name" value="Aldolase class I"/>
    <property type="match status" value="1"/>
</dbReference>
<keyword evidence="5" id="KW-0479">Metal-binding</keyword>
<dbReference type="InterPro" id="IPR058240">
    <property type="entry name" value="rSAM_sf"/>
</dbReference>
<accession>A0A9D2VX19</accession>
<evidence type="ECO:0000256" key="1">
    <source>
        <dbReference type="ARBA" id="ARBA00001966"/>
    </source>
</evidence>
<feature type="domain" description="4Fe-4S ferredoxin-type" evidence="10">
    <location>
        <begin position="44"/>
        <end position="73"/>
    </location>
</feature>
<dbReference type="GO" id="GO:0046872">
    <property type="term" value="F:metal ion binding"/>
    <property type="evidence" value="ECO:0007669"/>
    <property type="project" value="UniProtKB-KW"/>
</dbReference>
<dbReference type="GO" id="GO:0043364">
    <property type="term" value="F:glycyl-radical enzyme activating activity"/>
    <property type="evidence" value="ECO:0007669"/>
    <property type="project" value="InterPro"/>
</dbReference>
<evidence type="ECO:0000313" key="12">
    <source>
        <dbReference type="EMBL" id="HJH49271.1"/>
    </source>
</evidence>
<keyword evidence="8" id="KW-0411">Iron-sulfur</keyword>
<dbReference type="AlphaFoldDB" id="A0A9D2VX19"/>
<evidence type="ECO:0000256" key="5">
    <source>
        <dbReference type="ARBA" id="ARBA00022723"/>
    </source>
</evidence>
<dbReference type="PANTHER" id="PTHR30352:SF4">
    <property type="entry name" value="PYRUVATE FORMATE-LYASE 2-ACTIVATING ENZYME"/>
    <property type="match status" value="1"/>
</dbReference>
<comment type="cofactor">
    <cofactor evidence="1">
        <name>[4Fe-4S] cluster</name>
        <dbReference type="ChEBI" id="CHEBI:49883"/>
    </cofactor>
</comment>
<feature type="domain" description="4Fe-4S ferredoxin-type" evidence="10">
    <location>
        <begin position="74"/>
        <end position="103"/>
    </location>
</feature>
<dbReference type="InterPro" id="IPR013785">
    <property type="entry name" value="Aldolase_TIM"/>
</dbReference>
<dbReference type="PROSITE" id="PS00198">
    <property type="entry name" value="4FE4S_FER_1"/>
    <property type="match status" value="2"/>
</dbReference>
<proteinExistence type="inferred from homology"/>
<dbReference type="InterPro" id="IPR034457">
    <property type="entry name" value="Organic_radical-activating"/>
</dbReference>
<dbReference type="PROSITE" id="PS51379">
    <property type="entry name" value="4FE4S_FER_2"/>
    <property type="match status" value="2"/>
</dbReference>
<reference evidence="12" key="2">
    <citation type="submission" date="2021-09" db="EMBL/GenBank/DDBJ databases">
        <authorList>
            <person name="Gilroy R."/>
        </authorList>
    </citation>
    <scope>NUCLEOTIDE SEQUENCE</scope>
    <source>
        <strain evidence="12">USAMLcec4-12693</strain>
    </source>
</reference>
<dbReference type="InterPro" id="IPR050014">
    <property type="entry name" value="T4HPD_activ_SAM"/>
</dbReference>
<dbReference type="SFLD" id="SFLDS00029">
    <property type="entry name" value="Radical_SAM"/>
    <property type="match status" value="1"/>
</dbReference>
<dbReference type="EMBL" id="DYXE01000034">
    <property type="protein sequence ID" value="HJH49271.1"/>
    <property type="molecule type" value="Genomic_DNA"/>
</dbReference>
<keyword evidence="7" id="KW-0408">Iron</keyword>
<dbReference type="InterPro" id="IPR017896">
    <property type="entry name" value="4Fe4S_Fe-S-bd"/>
</dbReference>
<evidence type="ECO:0000256" key="9">
    <source>
        <dbReference type="ARBA" id="ARBA00047365"/>
    </source>
</evidence>
<feature type="domain" description="Radical SAM core" evidence="11">
    <location>
        <begin position="13"/>
        <end position="294"/>
    </location>
</feature>
<dbReference type="NCBIfam" id="NF043069">
    <property type="entry name" value="T4HPD_activ_SAM"/>
    <property type="match status" value="1"/>
</dbReference>
<evidence type="ECO:0000259" key="11">
    <source>
        <dbReference type="PROSITE" id="PS51918"/>
    </source>
</evidence>
<evidence type="ECO:0000256" key="4">
    <source>
        <dbReference type="ARBA" id="ARBA00022691"/>
    </source>
</evidence>
<dbReference type="OrthoDB" id="9782387at2"/>
<dbReference type="Pfam" id="PF00037">
    <property type="entry name" value="Fer4"/>
    <property type="match status" value="1"/>
</dbReference>
<dbReference type="PIRSF" id="PIRSF000371">
    <property type="entry name" value="PFL_act_enz"/>
    <property type="match status" value="1"/>
</dbReference>